<dbReference type="PANTHER" id="PTHR42760:SF133">
    <property type="entry name" value="3-OXOACYL-[ACYL-CARRIER-PROTEIN] REDUCTASE"/>
    <property type="match status" value="1"/>
</dbReference>
<reference evidence="4 5" key="1">
    <citation type="submission" date="2020-07" db="EMBL/GenBank/DDBJ databases">
        <title>Genomic Encyclopedia of Type Strains, Phase IV (KMG-V): Genome sequencing to study the core and pangenomes of soil and plant-associated prokaryotes.</title>
        <authorList>
            <person name="Whitman W."/>
        </authorList>
    </citation>
    <scope>NUCLEOTIDE SEQUENCE [LARGE SCALE GENOMIC DNA]</scope>
    <source>
        <strain evidence="4 5">SAS40</strain>
    </source>
</reference>
<dbReference type="GO" id="GO:0004316">
    <property type="term" value="F:3-oxoacyl-[acyl-carrier-protein] reductase (NADPH) activity"/>
    <property type="evidence" value="ECO:0007669"/>
    <property type="project" value="UniProtKB-EC"/>
</dbReference>
<evidence type="ECO:0000256" key="3">
    <source>
        <dbReference type="RuleBase" id="RU000363"/>
    </source>
</evidence>
<sequence>MNESDLSLKDRVVVVTGGTRGLGKEMALALLAAGARVAITGSEITPAMDATLAEGRALAGEDRMFAVAADVADPGDCRRAIDQIIDVFGAVHVLVNNAGRGMRLISETFNTQPTRFWEADPIAWRKIIDTNVNGPFNMAHAITPHMLAQGFGKIINVSTSDVTMVRKGYAPYGPSKAALEAASRVWAQDLAGTGVTVNVYLPGGAADTDLLPTGPDKKGADGKLLSPAIMRRGILWLCSDASNSHTGERYTARLWDEALPADQAAAGARSAAVEKPAIM</sequence>
<name>A0A7Y9IYU8_9BURK</name>
<keyword evidence="5" id="KW-1185">Reference proteome</keyword>
<dbReference type="EMBL" id="JACBYR010000002">
    <property type="protein sequence ID" value="NYE84938.1"/>
    <property type="molecule type" value="Genomic_DNA"/>
</dbReference>
<dbReference type="InterPro" id="IPR036291">
    <property type="entry name" value="NAD(P)-bd_dom_sf"/>
</dbReference>
<dbReference type="SUPFAM" id="SSF51735">
    <property type="entry name" value="NAD(P)-binding Rossmann-fold domains"/>
    <property type="match status" value="1"/>
</dbReference>
<dbReference type="PRINTS" id="PR00080">
    <property type="entry name" value="SDRFAMILY"/>
</dbReference>
<dbReference type="PANTHER" id="PTHR42760">
    <property type="entry name" value="SHORT-CHAIN DEHYDROGENASES/REDUCTASES FAMILY MEMBER"/>
    <property type="match status" value="1"/>
</dbReference>
<evidence type="ECO:0000256" key="1">
    <source>
        <dbReference type="ARBA" id="ARBA00006484"/>
    </source>
</evidence>
<comment type="caution">
    <text evidence="4">The sequence shown here is derived from an EMBL/GenBank/DDBJ whole genome shotgun (WGS) entry which is preliminary data.</text>
</comment>
<keyword evidence="2 4" id="KW-0560">Oxidoreductase</keyword>
<gene>
    <name evidence="4" type="ORF">FHW18_004245</name>
</gene>
<proteinExistence type="inferred from homology"/>
<dbReference type="Gene3D" id="3.40.50.720">
    <property type="entry name" value="NAD(P)-binding Rossmann-like Domain"/>
    <property type="match status" value="1"/>
</dbReference>
<dbReference type="Proteomes" id="UP000542125">
    <property type="component" value="Unassembled WGS sequence"/>
</dbReference>
<protein>
    <submittedName>
        <fullName evidence="4">3-oxoacyl-[acyl-carrier protein] reductase</fullName>
        <ecNumber evidence="4">1.1.1.100</ecNumber>
    </submittedName>
</protein>
<evidence type="ECO:0000313" key="4">
    <source>
        <dbReference type="EMBL" id="NYE84938.1"/>
    </source>
</evidence>
<dbReference type="InterPro" id="IPR002347">
    <property type="entry name" value="SDR_fam"/>
</dbReference>
<accession>A0A7Y9IYU8</accession>
<dbReference type="PRINTS" id="PR00081">
    <property type="entry name" value="GDHRDH"/>
</dbReference>
<dbReference type="RefSeq" id="WP_179588967.1">
    <property type="nucleotide sequence ID" value="NZ_JACBYR010000002.1"/>
</dbReference>
<evidence type="ECO:0000313" key="5">
    <source>
        <dbReference type="Proteomes" id="UP000542125"/>
    </source>
</evidence>
<dbReference type="Pfam" id="PF00106">
    <property type="entry name" value="adh_short"/>
    <property type="match status" value="1"/>
</dbReference>
<comment type="similarity">
    <text evidence="1 3">Belongs to the short-chain dehydrogenases/reductases (SDR) family.</text>
</comment>
<dbReference type="AlphaFoldDB" id="A0A7Y9IYU8"/>
<evidence type="ECO:0000256" key="2">
    <source>
        <dbReference type="ARBA" id="ARBA00023002"/>
    </source>
</evidence>
<organism evidence="4 5">
    <name type="scientific">Pigmentiphaga litoralis</name>
    <dbReference type="NCBI Taxonomy" id="516702"/>
    <lineage>
        <taxon>Bacteria</taxon>
        <taxon>Pseudomonadati</taxon>
        <taxon>Pseudomonadota</taxon>
        <taxon>Betaproteobacteria</taxon>
        <taxon>Burkholderiales</taxon>
        <taxon>Alcaligenaceae</taxon>
        <taxon>Pigmentiphaga</taxon>
    </lineage>
</organism>
<dbReference type="CDD" id="cd05233">
    <property type="entry name" value="SDR_c"/>
    <property type="match status" value="1"/>
</dbReference>
<dbReference type="EC" id="1.1.1.100" evidence="4"/>